<evidence type="ECO:0000313" key="3">
    <source>
        <dbReference type="Proteomes" id="UP000008141"/>
    </source>
</evidence>
<dbReference type="InParanoid" id="E1ZPR4"/>
<protein>
    <submittedName>
        <fullName evidence="2">Uncharacterized protein</fullName>
    </submittedName>
</protein>
<gene>
    <name evidence="2" type="ORF">CHLNCDRAFT_139415</name>
</gene>
<reference evidence="2 3" key="1">
    <citation type="journal article" date="2010" name="Plant Cell">
        <title>The Chlorella variabilis NC64A genome reveals adaptation to photosymbiosis, coevolution with viruses, and cryptic sex.</title>
        <authorList>
            <person name="Blanc G."/>
            <person name="Duncan G."/>
            <person name="Agarkova I."/>
            <person name="Borodovsky M."/>
            <person name="Gurnon J."/>
            <person name="Kuo A."/>
            <person name="Lindquist E."/>
            <person name="Lucas S."/>
            <person name="Pangilinan J."/>
            <person name="Polle J."/>
            <person name="Salamov A."/>
            <person name="Terry A."/>
            <person name="Yamada T."/>
            <person name="Dunigan D.D."/>
            <person name="Grigoriev I.V."/>
            <person name="Claverie J.M."/>
            <person name="Van Etten J.L."/>
        </authorList>
    </citation>
    <scope>NUCLEOTIDE SEQUENCE [LARGE SCALE GENOMIC DNA]</scope>
    <source>
        <strain evidence="2 3">NC64A</strain>
    </source>
</reference>
<organism evidence="3">
    <name type="scientific">Chlorella variabilis</name>
    <name type="common">Green alga</name>
    <dbReference type="NCBI Taxonomy" id="554065"/>
    <lineage>
        <taxon>Eukaryota</taxon>
        <taxon>Viridiplantae</taxon>
        <taxon>Chlorophyta</taxon>
        <taxon>core chlorophytes</taxon>
        <taxon>Trebouxiophyceae</taxon>
        <taxon>Chlorellales</taxon>
        <taxon>Chlorellaceae</taxon>
        <taxon>Chlorella clade</taxon>
        <taxon>Chlorella</taxon>
    </lineage>
</organism>
<dbReference type="OrthoDB" id="515701at2759"/>
<dbReference type="EMBL" id="GL433858">
    <property type="protein sequence ID" value="EFN52110.1"/>
    <property type="molecule type" value="Genomic_DNA"/>
</dbReference>
<feature type="compositionally biased region" description="Low complexity" evidence="1">
    <location>
        <begin position="128"/>
        <end position="141"/>
    </location>
</feature>
<sequence>MASWGTGKSASTEGAAAAAGAAVGATAAGPSAPRLVAAAASPTTGRRTRVLQQVADVEQTLTQLEQAAPLAVAPLALERQPATPQRQPSLQGHPMQRLWSASSTTTTTSDSSDSDSSSDSEDEGGPGAAAARLARHAAQQAALRQRLQQQASNILAAPRPSPAAATAAAPADGTATVVRVCQGKKCAAAGAAALLAHYGAMPGVVAQPSKCLKQCRRCVAVEMASQAGPTCASAALYTGVSDANAAAVLALHRQQGGARGALPAAGAARPAVP</sequence>
<dbReference type="RefSeq" id="XP_005844212.1">
    <property type="nucleotide sequence ID" value="XM_005844150.1"/>
</dbReference>
<feature type="compositionally biased region" description="Acidic residues" evidence="1">
    <location>
        <begin position="112"/>
        <end position="124"/>
    </location>
</feature>
<dbReference type="AlphaFoldDB" id="E1ZPR4"/>
<feature type="region of interest" description="Disordered" evidence="1">
    <location>
        <begin position="81"/>
        <end position="141"/>
    </location>
</feature>
<feature type="compositionally biased region" description="Low complexity" evidence="1">
    <location>
        <begin position="102"/>
        <end position="111"/>
    </location>
</feature>
<evidence type="ECO:0000313" key="2">
    <source>
        <dbReference type="EMBL" id="EFN52110.1"/>
    </source>
</evidence>
<name>E1ZPR4_CHLVA</name>
<accession>E1ZPR4</accession>
<dbReference type="KEGG" id="cvr:CHLNCDRAFT_139415"/>
<evidence type="ECO:0000256" key="1">
    <source>
        <dbReference type="SAM" id="MobiDB-lite"/>
    </source>
</evidence>
<feature type="region of interest" description="Disordered" evidence="1">
    <location>
        <begin position="1"/>
        <end position="30"/>
    </location>
</feature>
<dbReference type="Proteomes" id="UP000008141">
    <property type="component" value="Unassembled WGS sequence"/>
</dbReference>
<proteinExistence type="predicted"/>
<dbReference type="GeneID" id="17351586"/>
<keyword evidence="3" id="KW-1185">Reference proteome</keyword>